<proteinExistence type="predicted"/>
<dbReference type="Gene3D" id="3.30.1780.10">
    <property type="entry name" value="ornithine cyclodeaminase, domain 1"/>
    <property type="match status" value="1"/>
</dbReference>
<accession>A0A3M8W2S7</accession>
<comment type="caution">
    <text evidence="1">The sequence shown here is derived from an EMBL/GenBank/DDBJ whole genome shotgun (WGS) entry which is preliminary data.</text>
</comment>
<name>A0A3M8W2S7_9ACTN</name>
<gene>
    <name evidence="1" type="ORF">EEJ42_19295</name>
</gene>
<keyword evidence="2" id="KW-1185">Reference proteome</keyword>
<organism evidence="1 2">
    <name type="scientific">Streptomyces botrytidirepellens</name>
    <dbReference type="NCBI Taxonomy" id="2486417"/>
    <lineage>
        <taxon>Bacteria</taxon>
        <taxon>Bacillati</taxon>
        <taxon>Actinomycetota</taxon>
        <taxon>Actinomycetes</taxon>
        <taxon>Kitasatosporales</taxon>
        <taxon>Streptomycetaceae</taxon>
        <taxon>Streptomyces</taxon>
    </lineage>
</organism>
<sequence>MKFIDAASVAAALPMRTAIRALQQALRDGLDPEADPPRTVVPVDHGQLLLMPAEGHSPRGRGYAGVKMATVAPDNPARGLPRIQGQYLLLDAETLTPLALLDGVALTNLRTAAVSAAAADRLAPPDASRLVLFGGGPQAHSHLAALRAIRPLTEVTVVGRTPERARHLVEGFPETAGVRVVAGEPDAVADADLIACCTTARTPLFDGTLLPPHATVLAVGSHEPGAREVDDHTVRHATVVVESRAAATREAGDLIQVIDRGLLDPAQLLPLAHLIRSPPGGPAVAPGRPRLFKSVGMAWEDLVIAGTVHEAAAAGEDDR</sequence>
<dbReference type="Gene3D" id="3.40.50.720">
    <property type="entry name" value="NAD(P)-binding Rossmann-like Domain"/>
    <property type="match status" value="1"/>
</dbReference>
<dbReference type="GO" id="GO:0005737">
    <property type="term" value="C:cytoplasm"/>
    <property type="evidence" value="ECO:0007669"/>
    <property type="project" value="TreeGrafter"/>
</dbReference>
<dbReference type="RefSeq" id="WP_123101198.1">
    <property type="nucleotide sequence ID" value="NZ_RIBZ01000245.1"/>
</dbReference>
<protein>
    <submittedName>
        <fullName evidence="1">Ornithine cyclodeaminase family protein</fullName>
    </submittedName>
</protein>
<dbReference type="AlphaFoldDB" id="A0A3M8W2S7"/>
<dbReference type="InterPro" id="IPR023401">
    <property type="entry name" value="ODC_N"/>
</dbReference>
<dbReference type="PANTHER" id="PTHR13812:SF19">
    <property type="entry name" value="KETIMINE REDUCTASE MU-CRYSTALLIN"/>
    <property type="match status" value="1"/>
</dbReference>
<evidence type="ECO:0000313" key="2">
    <source>
        <dbReference type="Proteomes" id="UP000275401"/>
    </source>
</evidence>
<dbReference type="InterPro" id="IPR036291">
    <property type="entry name" value="NAD(P)-bd_dom_sf"/>
</dbReference>
<dbReference type="Proteomes" id="UP000275401">
    <property type="component" value="Unassembled WGS sequence"/>
</dbReference>
<dbReference type="InterPro" id="IPR003462">
    <property type="entry name" value="ODC_Mu_crystall"/>
</dbReference>
<dbReference type="PIRSF" id="PIRSF001439">
    <property type="entry name" value="CryM"/>
    <property type="match status" value="1"/>
</dbReference>
<evidence type="ECO:0000313" key="1">
    <source>
        <dbReference type="EMBL" id="RNG22971.1"/>
    </source>
</evidence>
<reference evidence="1 2" key="1">
    <citation type="submission" date="2018-11" db="EMBL/GenBank/DDBJ databases">
        <title>The Potential of Streptomyces as Biocontrol Agents against the Tomato grey mould, Botrytis cinerea (Gray mold) Frontiers in Microbiology.</title>
        <authorList>
            <person name="Li D."/>
        </authorList>
    </citation>
    <scope>NUCLEOTIDE SEQUENCE [LARGE SCALE GENOMIC DNA]</scope>
    <source>
        <strain evidence="1 2">NEAU-LD23</strain>
    </source>
</reference>
<dbReference type="PANTHER" id="PTHR13812">
    <property type="entry name" value="KETIMINE REDUCTASE MU-CRYSTALLIN"/>
    <property type="match status" value="1"/>
</dbReference>
<dbReference type="EMBL" id="RIBZ01000245">
    <property type="protein sequence ID" value="RNG22971.1"/>
    <property type="molecule type" value="Genomic_DNA"/>
</dbReference>
<dbReference type="SUPFAM" id="SSF51735">
    <property type="entry name" value="NAD(P)-binding Rossmann-fold domains"/>
    <property type="match status" value="1"/>
</dbReference>
<dbReference type="Pfam" id="PF02423">
    <property type="entry name" value="OCD_Mu_crystall"/>
    <property type="match status" value="1"/>
</dbReference>